<dbReference type="OrthoDB" id="125347at2759"/>
<dbReference type="InterPro" id="IPR004875">
    <property type="entry name" value="DDE_SF_endonuclease_dom"/>
</dbReference>
<evidence type="ECO:0000313" key="3">
    <source>
        <dbReference type="Proteomes" id="UP000663879"/>
    </source>
</evidence>
<dbReference type="GO" id="GO:0003676">
    <property type="term" value="F:nucleic acid binding"/>
    <property type="evidence" value="ECO:0007669"/>
    <property type="project" value="InterPro"/>
</dbReference>
<dbReference type="Pfam" id="PF03184">
    <property type="entry name" value="DDE_1"/>
    <property type="match status" value="1"/>
</dbReference>
<dbReference type="Proteomes" id="UP000663879">
    <property type="component" value="Unassembled WGS sequence"/>
</dbReference>
<evidence type="ECO:0000259" key="1">
    <source>
        <dbReference type="Pfam" id="PF03184"/>
    </source>
</evidence>
<accession>A0A813R5I7</accession>
<evidence type="ECO:0000313" key="2">
    <source>
        <dbReference type="EMBL" id="CAF0776172.1"/>
    </source>
</evidence>
<gene>
    <name evidence="2" type="ORF">OXX778_LOCUS5213</name>
</gene>
<proteinExistence type="predicted"/>
<sequence>MLHHMTEREFSNVSIKYLPPNTTSVLQLLDAGIINSFKCHYRKNLIKFFINATEIHGKIVLPEEALYMVRSSWDKVSKDCIRNCWNSDIDNLLFLRERLVEIINSNLTQLTLDNFFKN</sequence>
<dbReference type="AlphaFoldDB" id="A0A813R5I7"/>
<dbReference type="EMBL" id="CAJNOC010000555">
    <property type="protein sequence ID" value="CAF0776172.1"/>
    <property type="molecule type" value="Genomic_DNA"/>
</dbReference>
<feature type="domain" description="DDE-1" evidence="1">
    <location>
        <begin position="5"/>
        <end position="85"/>
    </location>
</feature>
<protein>
    <recommendedName>
        <fullName evidence="1">DDE-1 domain-containing protein</fullName>
    </recommendedName>
</protein>
<organism evidence="2 3">
    <name type="scientific">Brachionus calyciflorus</name>
    <dbReference type="NCBI Taxonomy" id="104777"/>
    <lineage>
        <taxon>Eukaryota</taxon>
        <taxon>Metazoa</taxon>
        <taxon>Spiralia</taxon>
        <taxon>Gnathifera</taxon>
        <taxon>Rotifera</taxon>
        <taxon>Eurotatoria</taxon>
        <taxon>Monogononta</taxon>
        <taxon>Pseudotrocha</taxon>
        <taxon>Ploima</taxon>
        <taxon>Brachionidae</taxon>
        <taxon>Brachionus</taxon>
    </lineage>
</organism>
<keyword evidence="3" id="KW-1185">Reference proteome</keyword>
<comment type="caution">
    <text evidence="2">The sequence shown here is derived from an EMBL/GenBank/DDBJ whole genome shotgun (WGS) entry which is preliminary data.</text>
</comment>
<reference evidence="2" key="1">
    <citation type="submission" date="2021-02" db="EMBL/GenBank/DDBJ databases">
        <authorList>
            <person name="Nowell W R."/>
        </authorList>
    </citation>
    <scope>NUCLEOTIDE SEQUENCE</scope>
    <source>
        <strain evidence="2">Ploen Becks lab</strain>
    </source>
</reference>
<name>A0A813R5I7_9BILA</name>